<evidence type="ECO:0000313" key="4">
    <source>
        <dbReference type="Proteomes" id="UP001628091"/>
    </source>
</evidence>
<dbReference type="SUPFAM" id="SSF54373">
    <property type="entry name" value="FAD-linked reductases, C-terminal domain"/>
    <property type="match status" value="1"/>
</dbReference>
<dbReference type="InterPro" id="IPR006076">
    <property type="entry name" value="FAD-dep_OxRdtase"/>
</dbReference>
<comment type="caution">
    <text evidence="3">The sequence shown here is derived from an EMBL/GenBank/DDBJ whole genome shotgun (WGS) entry which is preliminary data.</text>
</comment>
<dbReference type="EMBL" id="BAAFZP010000002">
    <property type="protein sequence ID" value="GAB1584427.1"/>
    <property type="molecule type" value="Genomic_DNA"/>
</dbReference>
<proteinExistence type="predicted"/>
<name>A0ABQ0H677_9HYPH</name>
<dbReference type="Proteomes" id="UP001628091">
    <property type="component" value="Unassembled WGS sequence"/>
</dbReference>
<keyword evidence="1" id="KW-0560">Oxidoreductase</keyword>
<gene>
    <name evidence="3" type="ORF">PPNSA23_43700</name>
</gene>
<keyword evidence="4" id="KW-1185">Reference proteome</keyword>
<organism evidence="3 4">
    <name type="scientific">Phyllobacterium phragmitis</name>
    <dbReference type="NCBI Taxonomy" id="2670329"/>
    <lineage>
        <taxon>Bacteria</taxon>
        <taxon>Pseudomonadati</taxon>
        <taxon>Pseudomonadota</taxon>
        <taxon>Alphaproteobacteria</taxon>
        <taxon>Hyphomicrobiales</taxon>
        <taxon>Phyllobacteriaceae</taxon>
        <taxon>Phyllobacterium</taxon>
    </lineage>
</organism>
<accession>A0ABQ0H677</accession>
<dbReference type="SUPFAM" id="SSF51905">
    <property type="entry name" value="FAD/NAD(P)-binding domain"/>
    <property type="match status" value="1"/>
</dbReference>
<dbReference type="PANTHER" id="PTHR13847">
    <property type="entry name" value="SARCOSINE DEHYDROGENASE-RELATED"/>
    <property type="match status" value="1"/>
</dbReference>
<evidence type="ECO:0000313" key="3">
    <source>
        <dbReference type="EMBL" id="GAB1584427.1"/>
    </source>
</evidence>
<dbReference type="Gene3D" id="3.50.50.60">
    <property type="entry name" value="FAD/NAD(P)-binding domain"/>
    <property type="match status" value="1"/>
</dbReference>
<dbReference type="Gene3D" id="3.30.9.10">
    <property type="entry name" value="D-Amino Acid Oxidase, subunit A, domain 2"/>
    <property type="match status" value="1"/>
</dbReference>
<dbReference type="RefSeq" id="WP_407866826.1">
    <property type="nucleotide sequence ID" value="NZ_BAAFZP010000002.1"/>
</dbReference>
<feature type="domain" description="FAD dependent oxidoreductase" evidence="2">
    <location>
        <begin position="10"/>
        <end position="348"/>
    </location>
</feature>
<reference evidence="3 4" key="1">
    <citation type="submission" date="2024-10" db="EMBL/GenBank/DDBJ databases">
        <title>Isolation, draft genome sequencing and identification of Phyllobacterium sp. NSA23, isolated from leaf soil.</title>
        <authorList>
            <person name="Akita H."/>
        </authorList>
    </citation>
    <scope>NUCLEOTIDE SEQUENCE [LARGE SCALE GENOMIC DNA]</scope>
    <source>
        <strain evidence="3 4">NSA23</strain>
    </source>
</reference>
<evidence type="ECO:0000256" key="1">
    <source>
        <dbReference type="ARBA" id="ARBA00023002"/>
    </source>
</evidence>
<dbReference type="Pfam" id="PF01266">
    <property type="entry name" value="DAO"/>
    <property type="match status" value="1"/>
</dbReference>
<sequence>MAFPDECEMAVIGGGLVGAALAWGLARCGIETMVLDGEDLDPRASRANFALVWVQGKGLNAPHYALWSKASAARWPAFAATLAADTGIDVGLSQRGAFTFALCREEFDTWRAEMETIAQQTGGAAAPYEVLSAAQTRDRLPAVGPDVVGSIYSPADGHVNSLRLFRALHAGMKHRGIDYRARHRVERIEPQSDGFRLVGHWGEAFAQRIVLAAGIDNERLAPMVGLSAPLKRSKGQVLVTEKCAPFFDYAAATIRQADEGGVMIGDSEETQSTAIATNQDISAVLASRAIRVFPALAEVNVVRSWTGFRVKTKDGLPIYEQSAFHPGAFIAVCHSGVTLAANHALVVAPQIAAGALGADLAPFDSQRFHA</sequence>
<dbReference type="InterPro" id="IPR036188">
    <property type="entry name" value="FAD/NAD-bd_sf"/>
</dbReference>
<evidence type="ECO:0000259" key="2">
    <source>
        <dbReference type="Pfam" id="PF01266"/>
    </source>
</evidence>
<protein>
    <submittedName>
        <fullName evidence="3">FAD-dependent oxidoreductase</fullName>
    </submittedName>
</protein>